<dbReference type="PROSITE" id="PS50850">
    <property type="entry name" value="MFS"/>
    <property type="match status" value="1"/>
</dbReference>
<comment type="caution">
    <text evidence="9">The sequence shown here is derived from an EMBL/GenBank/DDBJ whole genome shotgun (WGS) entry which is preliminary data.</text>
</comment>
<evidence type="ECO:0000256" key="4">
    <source>
        <dbReference type="ARBA" id="ARBA00022692"/>
    </source>
</evidence>
<feature type="transmembrane region" description="Helical" evidence="7">
    <location>
        <begin position="426"/>
        <end position="446"/>
    </location>
</feature>
<feature type="transmembrane region" description="Helical" evidence="7">
    <location>
        <begin position="299"/>
        <end position="317"/>
    </location>
</feature>
<evidence type="ECO:0000256" key="1">
    <source>
        <dbReference type="ARBA" id="ARBA00004651"/>
    </source>
</evidence>
<feature type="transmembrane region" description="Helical" evidence="7">
    <location>
        <begin position="195"/>
        <end position="215"/>
    </location>
</feature>
<comment type="subcellular location">
    <subcellularLocation>
        <location evidence="1">Cell membrane</location>
        <topology evidence="1">Multi-pass membrane protein</topology>
    </subcellularLocation>
</comment>
<keyword evidence="3" id="KW-1003">Cell membrane</keyword>
<dbReference type="NCBIfam" id="TIGR00711">
    <property type="entry name" value="efflux_EmrB"/>
    <property type="match status" value="1"/>
</dbReference>
<geneLocation type="plasmid" evidence="9">
    <name>unnamed</name>
</geneLocation>
<keyword evidence="4 7" id="KW-0812">Transmembrane</keyword>
<keyword evidence="9" id="KW-0614">Plasmid</keyword>
<feature type="transmembrane region" description="Helical" evidence="7">
    <location>
        <begin position="163"/>
        <end position="183"/>
    </location>
</feature>
<gene>
    <name evidence="9" type="ORF">MMF94_01090</name>
</gene>
<feature type="transmembrane region" description="Helical" evidence="7">
    <location>
        <begin position="358"/>
        <end position="381"/>
    </location>
</feature>
<dbReference type="Pfam" id="PF07690">
    <property type="entry name" value="MFS_1"/>
    <property type="match status" value="1"/>
</dbReference>
<evidence type="ECO:0000256" key="5">
    <source>
        <dbReference type="ARBA" id="ARBA00022989"/>
    </source>
</evidence>
<dbReference type="Proteomes" id="UP001299970">
    <property type="component" value="Unassembled WGS sequence"/>
</dbReference>
<sequence>MGRRARLISVVVVAIAATFMANLDLWIVNLALVGMQRSLGGSLADLSWVLNAYAVTLAALLIPAGRLGDRFGHRRVFLGGIAVFTIASLVCAVAPSVPVLVAARAVQAAGAAALLPTSLALLLGAVDAGRRMSATRGWSAAGGLAAVAGPLLGGLLVDLSWRWVFVVNLPVGVLAWVLGRRALAHDRGRTDEPVPDLLGSVLLVVGVGALTGALVQAPTWGWTDPRTVGVLVVAIAGTVMFVLRCRRHPAPLLELPLLRVRRFATANVAMVLFSVSFGIMLLSNSLWCQDVWHYSPLQTGLAMAPGPAMVPIATALTTRLVHRLGPAPLAALGSLFLAAAQLWRVLVAGPEPSYLHDLLPSMLASGVGVGLALGTLIAAGVTALPEGRSATGSAFLNSGRQVGSALGIAVLVTLLGPVAGNVHGYLVGWAVGAVFAVAAAIAGLGVGRNAAHVTAGGPAVPLVEEPAHRPRVREA</sequence>
<feature type="transmembrane region" description="Helical" evidence="7">
    <location>
        <begin position="105"/>
        <end position="126"/>
    </location>
</feature>
<keyword evidence="5 7" id="KW-1133">Transmembrane helix</keyword>
<reference evidence="9 10" key="1">
    <citation type="submission" date="2022-03" db="EMBL/GenBank/DDBJ databases">
        <title>Pseudonocardia alaer sp. nov., a novel actinomycete isolated from reed forest soil.</title>
        <authorList>
            <person name="Wang L."/>
        </authorList>
    </citation>
    <scope>NUCLEOTIDE SEQUENCE [LARGE SCALE GENOMIC DNA]</scope>
    <source>
        <strain evidence="9 10">Y-16303</strain>
        <plasmid evidence="9">unnamed</plasmid>
    </source>
</reference>
<feature type="transmembrane region" description="Helical" evidence="7">
    <location>
        <begin position="402"/>
        <end position="420"/>
    </location>
</feature>
<protein>
    <submittedName>
        <fullName evidence="9">DHA2 family efflux MFS transporter permease subunit</fullName>
    </submittedName>
</protein>
<feature type="transmembrane region" description="Helical" evidence="7">
    <location>
        <begin position="76"/>
        <end position="99"/>
    </location>
</feature>
<dbReference type="Gene3D" id="1.20.1720.10">
    <property type="entry name" value="Multidrug resistance protein D"/>
    <property type="match status" value="1"/>
</dbReference>
<dbReference type="PANTHER" id="PTHR42718:SF48">
    <property type="entry name" value="CONSERVED TWO-DOMAIN MEMBRANE PROTEIN-RELATED"/>
    <property type="match status" value="1"/>
</dbReference>
<name>A0ABS9T6Y2_9PSEU</name>
<organism evidence="9 10">
    <name type="scientific">Pseudonocardia alaniniphila</name>
    <dbReference type="NCBI Taxonomy" id="75291"/>
    <lineage>
        <taxon>Bacteria</taxon>
        <taxon>Bacillati</taxon>
        <taxon>Actinomycetota</taxon>
        <taxon>Actinomycetes</taxon>
        <taxon>Pseudonocardiales</taxon>
        <taxon>Pseudonocardiaceae</taxon>
        <taxon>Pseudonocardia</taxon>
    </lineage>
</organism>
<keyword evidence="2" id="KW-0813">Transport</keyword>
<dbReference type="Gene3D" id="1.20.1250.20">
    <property type="entry name" value="MFS general substrate transporter like domains"/>
    <property type="match status" value="1"/>
</dbReference>
<keyword evidence="10" id="KW-1185">Reference proteome</keyword>
<dbReference type="InterPro" id="IPR011701">
    <property type="entry name" value="MFS"/>
</dbReference>
<keyword evidence="6 7" id="KW-0472">Membrane</keyword>
<evidence type="ECO:0000259" key="8">
    <source>
        <dbReference type="PROSITE" id="PS50850"/>
    </source>
</evidence>
<dbReference type="EMBL" id="JAKXMK010000002">
    <property type="protein sequence ID" value="MCH6164260.1"/>
    <property type="molecule type" value="Genomic_DNA"/>
</dbReference>
<accession>A0ABS9T6Y2</accession>
<feature type="transmembrane region" description="Helical" evidence="7">
    <location>
        <begin position="48"/>
        <end position="64"/>
    </location>
</feature>
<evidence type="ECO:0000256" key="2">
    <source>
        <dbReference type="ARBA" id="ARBA00022448"/>
    </source>
</evidence>
<dbReference type="PANTHER" id="PTHR42718">
    <property type="entry name" value="MAJOR FACILITATOR SUPERFAMILY MULTIDRUG TRANSPORTER MFSC"/>
    <property type="match status" value="1"/>
</dbReference>
<dbReference type="CDD" id="cd17321">
    <property type="entry name" value="MFS_MMR_MDR_like"/>
    <property type="match status" value="1"/>
</dbReference>
<dbReference type="SUPFAM" id="SSF103473">
    <property type="entry name" value="MFS general substrate transporter"/>
    <property type="match status" value="1"/>
</dbReference>
<evidence type="ECO:0000256" key="6">
    <source>
        <dbReference type="ARBA" id="ARBA00023136"/>
    </source>
</evidence>
<dbReference type="InterPro" id="IPR004638">
    <property type="entry name" value="EmrB-like"/>
</dbReference>
<feature type="transmembrane region" description="Helical" evidence="7">
    <location>
        <begin position="138"/>
        <end position="157"/>
    </location>
</feature>
<evidence type="ECO:0000313" key="9">
    <source>
        <dbReference type="EMBL" id="MCH6164260.1"/>
    </source>
</evidence>
<evidence type="ECO:0000256" key="3">
    <source>
        <dbReference type="ARBA" id="ARBA00022475"/>
    </source>
</evidence>
<feature type="transmembrane region" description="Helical" evidence="7">
    <location>
        <begin position="227"/>
        <end position="243"/>
    </location>
</feature>
<feature type="transmembrane region" description="Helical" evidence="7">
    <location>
        <begin position="264"/>
        <end position="287"/>
    </location>
</feature>
<dbReference type="RefSeq" id="WP_241034465.1">
    <property type="nucleotide sequence ID" value="NZ_BAAAJF010000034.1"/>
</dbReference>
<evidence type="ECO:0000256" key="7">
    <source>
        <dbReference type="SAM" id="Phobius"/>
    </source>
</evidence>
<feature type="domain" description="Major facilitator superfamily (MFS) profile" evidence="8">
    <location>
        <begin position="10"/>
        <end position="450"/>
    </location>
</feature>
<proteinExistence type="predicted"/>
<feature type="transmembrane region" description="Helical" evidence="7">
    <location>
        <begin position="7"/>
        <end position="28"/>
    </location>
</feature>
<dbReference type="InterPro" id="IPR036259">
    <property type="entry name" value="MFS_trans_sf"/>
</dbReference>
<dbReference type="InterPro" id="IPR020846">
    <property type="entry name" value="MFS_dom"/>
</dbReference>
<evidence type="ECO:0000313" key="10">
    <source>
        <dbReference type="Proteomes" id="UP001299970"/>
    </source>
</evidence>
<feature type="transmembrane region" description="Helical" evidence="7">
    <location>
        <begin position="329"/>
        <end position="346"/>
    </location>
</feature>